<proteinExistence type="predicted"/>
<feature type="domain" description="ComEC/Rec2-related protein" evidence="7">
    <location>
        <begin position="197"/>
        <end position="434"/>
    </location>
</feature>
<comment type="subcellular location">
    <subcellularLocation>
        <location evidence="1">Cell membrane</location>
        <topology evidence="1">Multi-pass membrane protein</topology>
    </subcellularLocation>
</comment>
<evidence type="ECO:0000256" key="5">
    <source>
        <dbReference type="ARBA" id="ARBA00023136"/>
    </source>
</evidence>
<feature type="transmembrane region" description="Helical" evidence="6">
    <location>
        <begin position="384"/>
        <end position="408"/>
    </location>
</feature>
<feature type="transmembrane region" description="Helical" evidence="6">
    <location>
        <begin position="250"/>
        <end position="283"/>
    </location>
</feature>
<gene>
    <name evidence="8" type="ORF">A3F24_02550</name>
</gene>
<accession>A0A1G1Z333</accession>
<comment type="caution">
    <text evidence="8">The sequence shown here is derived from an EMBL/GenBank/DDBJ whole genome shotgun (WGS) entry which is preliminary data.</text>
</comment>
<dbReference type="Proteomes" id="UP000178515">
    <property type="component" value="Unassembled WGS sequence"/>
</dbReference>
<evidence type="ECO:0000313" key="8">
    <source>
        <dbReference type="EMBL" id="OGY59042.1"/>
    </source>
</evidence>
<keyword evidence="2" id="KW-1003">Cell membrane</keyword>
<evidence type="ECO:0000313" key="9">
    <source>
        <dbReference type="Proteomes" id="UP000178515"/>
    </source>
</evidence>
<evidence type="ECO:0000256" key="6">
    <source>
        <dbReference type="SAM" id="Phobius"/>
    </source>
</evidence>
<keyword evidence="3 6" id="KW-0812">Transmembrane</keyword>
<dbReference type="PANTHER" id="PTHR30619">
    <property type="entry name" value="DNA INTERNALIZATION/COMPETENCE PROTEIN COMEC/REC2"/>
    <property type="match status" value="1"/>
</dbReference>
<dbReference type="STRING" id="1797689.A3F24_02550"/>
<evidence type="ECO:0000256" key="1">
    <source>
        <dbReference type="ARBA" id="ARBA00004651"/>
    </source>
</evidence>
<protein>
    <recommendedName>
        <fullName evidence="7">ComEC/Rec2-related protein domain-containing protein</fullName>
    </recommendedName>
</protein>
<dbReference type="EMBL" id="MHIX01000026">
    <property type="protein sequence ID" value="OGY59042.1"/>
    <property type="molecule type" value="Genomic_DNA"/>
</dbReference>
<feature type="transmembrane region" description="Helical" evidence="6">
    <location>
        <begin position="7"/>
        <end position="23"/>
    </location>
</feature>
<keyword evidence="4 6" id="KW-1133">Transmembrane helix</keyword>
<evidence type="ECO:0000259" key="7">
    <source>
        <dbReference type="Pfam" id="PF03772"/>
    </source>
</evidence>
<reference evidence="8 9" key="1">
    <citation type="journal article" date="2016" name="Nat. Commun.">
        <title>Thousands of microbial genomes shed light on interconnected biogeochemical processes in an aquifer system.</title>
        <authorList>
            <person name="Anantharaman K."/>
            <person name="Brown C.T."/>
            <person name="Hug L.A."/>
            <person name="Sharon I."/>
            <person name="Castelle C.J."/>
            <person name="Probst A.J."/>
            <person name="Thomas B.C."/>
            <person name="Singh A."/>
            <person name="Wilkins M.J."/>
            <person name="Karaoz U."/>
            <person name="Brodie E.L."/>
            <person name="Williams K.H."/>
            <person name="Hubbard S.S."/>
            <person name="Banfield J.F."/>
        </authorList>
    </citation>
    <scope>NUCLEOTIDE SEQUENCE [LARGE SCALE GENOMIC DNA]</scope>
</reference>
<feature type="transmembrane region" description="Helical" evidence="6">
    <location>
        <begin position="289"/>
        <end position="306"/>
    </location>
</feature>
<dbReference type="Pfam" id="PF03772">
    <property type="entry name" value="Competence"/>
    <property type="match status" value="1"/>
</dbReference>
<dbReference type="GO" id="GO:0005886">
    <property type="term" value="C:plasma membrane"/>
    <property type="evidence" value="ECO:0007669"/>
    <property type="project" value="UniProtKB-SubCell"/>
</dbReference>
<evidence type="ECO:0000256" key="2">
    <source>
        <dbReference type="ARBA" id="ARBA00022475"/>
    </source>
</evidence>
<evidence type="ECO:0000256" key="3">
    <source>
        <dbReference type="ARBA" id="ARBA00022692"/>
    </source>
</evidence>
<dbReference type="PANTHER" id="PTHR30619:SF7">
    <property type="entry name" value="BETA-LACTAMASE DOMAIN PROTEIN"/>
    <property type="match status" value="1"/>
</dbReference>
<dbReference type="InterPro" id="IPR004477">
    <property type="entry name" value="ComEC_N"/>
</dbReference>
<dbReference type="NCBIfam" id="TIGR00360">
    <property type="entry name" value="ComEC_N-term"/>
    <property type="match status" value="1"/>
</dbReference>
<keyword evidence="5 6" id="KW-0472">Membrane</keyword>
<sequence length="436" mass="48636">MRIHDIVFWISTFFLIGVALGSLNVNGWLITIIVLGIAGGKITYGFLKKNKKEIILGTLGFFILIGSFYFHIYTAATKEKVALDEKISFEGIIIKEPKQKIKVQELTFKLEPPLKGEITAYLDPYPEYHYGDKLKLEGIIKKSSSSDRLIAGFPKVISKEGGYGNQFKEKLFTFKNKVLNVFRETLSPEESALVAGLTFGEQSEFSERFKEALKGTGTSHIVALSGYNITIVATVVSLLLGYFIKRQKAFYITILVIIGFVVMTGAEASIVRAAIMGIIAMLAMQSGRIYSFRNAIVIAATVMVVVNPKVLLFDAGFQLSFAALLGIVYLKPYIDKLFRKNPETESTLNWKENLTTTLSAQLATMPIVWFTFKAVTPFAFIPNLLVLEAVPFTMALGFITGFVGLWSYHLALILSWPLKLLLEYEIQIINLLSKIL</sequence>
<dbReference type="InterPro" id="IPR052159">
    <property type="entry name" value="Competence_DNA_uptake"/>
</dbReference>
<evidence type="ECO:0000256" key="4">
    <source>
        <dbReference type="ARBA" id="ARBA00022989"/>
    </source>
</evidence>
<name>A0A1G1Z333_9BACT</name>
<organism evidence="8 9">
    <name type="scientific">Candidatus Colwellbacteria bacterium RIFCSPHIGHO2_12_FULL_44_17</name>
    <dbReference type="NCBI Taxonomy" id="1797689"/>
    <lineage>
        <taxon>Bacteria</taxon>
        <taxon>Candidatus Colwelliibacteriota</taxon>
    </lineage>
</organism>
<dbReference type="AlphaFoldDB" id="A0A1G1Z333"/>
<feature type="transmembrane region" description="Helical" evidence="6">
    <location>
        <begin position="221"/>
        <end position="243"/>
    </location>
</feature>
<feature type="transmembrane region" description="Helical" evidence="6">
    <location>
        <begin position="54"/>
        <end position="73"/>
    </location>
</feature>